<evidence type="ECO:0000256" key="1">
    <source>
        <dbReference type="SAM" id="SignalP"/>
    </source>
</evidence>
<dbReference type="AlphaFoldDB" id="A0A517TVS1"/>
<keyword evidence="1" id="KW-0732">Signal</keyword>
<feature type="chain" id="PRO_5022080631" description="Extracellular repeat, HAF family" evidence="1">
    <location>
        <begin position="23"/>
        <end position="385"/>
    </location>
</feature>
<reference evidence="2 3" key="1">
    <citation type="submission" date="2019-02" db="EMBL/GenBank/DDBJ databases">
        <title>Deep-cultivation of Planctomycetes and their phenomic and genomic characterization uncovers novel biology.</title>
        <authorList>
            <person name="Wiegand S."/>
            <person name="Jogler M."/>
            <person name="Boedeker C."/>
            <person name="Pinto D."/>
            <person name="Vollmers J."/>
            <person name="Rivas-Marin E."/>
            <person name="Kohn T."/>
            <person name="Peeters S.H."/>
            <person name="Heuer A."/>
            <person name="Rast P."/>
            <person name="Oberbeckmann S."/>
            <person name="Bunk B."/>
            <person name="Jeske O."/>
            <person name="Meyerdierks A."/>
            <person name="Storesund J.E."/>
            <person name="Kallscheuer N."/>
            <person name="Luecker S."/>
            <person name="Lage O.M."/>
            <person name="Pohl T."/>
            <person name="Merkel B.J."/>
            <person name="Hornburger P."/>
            <person name="Mueller R.-W."/>
            <person name="Bruemmer F."/>
            <person name="Labrenz M."/>
            <person name="Spormann A.M."/>
            <person name="Op den Camp H."/>
            <person name="Overmann J."/>
            <person name="Amann R."/>
            <person name="Jetten M.S.M."/>
            <person name="Mascher T."/>
            <person name="Medema M.H."/>
            <person name="Devos D.P."/>
            <person name="Kaster A.-K."/>
            <person name="Ovreas L."/>
            <person name="Rohde M."/>
            <person name="Galperin M.Y."/>
            <person name="Jogler C."/>
        </authorList>
    </citation>
    <scope>NUCLEOTIDE SEQUENCE [LARGE SCALE GENOMIC DNA]</scope>
    <source>
        <strain evidence="2 3">I41</strain>
    </source>
</reference>
<gene>
    <name evidence="2" type="ORF">I41_16460</name>
</gene>
<accession>A0A517TVS1</accession>
<sequence length="385" mass="38876" precursor="true">MKNAMTVVLLLLGSAGSLSVHGASFFGLGDLPDGATASYAHAVSGDGTTVVGQSASASGLEAIRWTVQGGIVGLGDLAGGIYESSALDVSYDGSVIVGFANIPSFIPTTPPQGGQTAFRWVNGTMTDIEPPSFTSTAFAVSADGSIVAGTRYQATNEPFFAFRAGVNIGRTGRGPVFESAKSLSADGLIAVGVGSFFSALNPEAVGWIPNADPKGYASGLGALPQSSSSVAEAISADGTTIVGHSSGPYGTEATIFTPGPPHGIGDLPGGSLSSRAYGVSGDGRIIVGEASADSGPEAFVWSEAGGMRSLKDILMSSGVDIAGWSLYRAEDVSDDGRVIVGVGVNPMGQWEGWVVMIPEPSSCFLAVWSVGLLGVTSRISRPKNG</sequence>
<evidence type="ECO:0000313" key="3">
    <source>
        <dbReference type="Proteomes" id="UP000317909"/>
    </source>
</evidence>
<dbReference type="OrthoDB" id="285621at2"/>
<dbReference type="KEGG" id="llh:I41_16460"/>
<feature type="signal peptide" evidence="1">
    <location>
        <begin position="1"/>
        <end position="22"/>
    </location>
</feature>
<proteinExistence type="predicted"/>
<name>A0A517TVS1_9BACT</name>
<dbReference type="EMBL" id="CP036339">
    <property type="protein sequence ID" value="QDT72468.1"/>
    <property type="molecule type" value="Genomic_DNA"/>
</dbReference>
<evidence type="ECO:0000313" key="2">
    <source>
        <dbReference type="EMBL" id="QDT72468.1"/>
    </source>
</evidence>
<keyword evidence="3" id="KW-1185">Reference proteome</keyword>
<dbReference type="RefSeq" id="WP_145432034.1">
    <property type="nucleotide sequence ID" value="NZ_CP036339.1"/>
</dbReference>
<evidence type="ECO:0008006" key="4">
    <source>
        <dbReference type="Google" id="ProtNLM"/>
    </source>
</evidence>
<dbReference type="Proteomes" id="UP000317909">
    <property type="component" value="Chromosome"/>
</dbReference>
<organism evidence="2 3">
    <name type="scientific">Lacipirellula limnantheis</name>
    <dbReference type="NCBI Taxonomy" id="2528024"/>
    <lineage>
        <taxon>Bacteria</taxon>
        <taxon>Pseudomonadati</taxon>
        <taxon>Planctomycetota</taxon>
        <taxon>Planctomycetia</taxon>
        <taxon>Pirellulales</taxon>
        <taxon>Lacipirellulaceae</taxon>
        <taxon>Lacipirellula</taxon>
    </lineage>
</organism>
<protein>
    <recommendedName>
        <fullName evidence="4">Extracellular repeat, HAF family</fullName>
    </recommendedName>
</protein>